<feature type="compositionally biased region" description="Basic and acidic residues" evidence="1">
    <location>
        <begin position="32"/>
        <end position="42"/>
    </location>
</feature>
<comment type="caution">
    <text evidence="2">The sequence shown here is derived from an EMBL/GenBank/DDBJ whole genome shotgun (WGS) entry which is preliminary data.</text>
</comment>
<protein>
    <submittedName>
        <fullName evidence="2">Uncharacterized protein</fullName>
    </submittedName>
</protein>
<feature type="compositionally biased region" description="Polar residues" evidence="1">
    <location>
        <begin position="21"/>
        <end position="30"/>
    </location>
</feature>
<dbReference type="EMBL" id="BMMN01000002">
    <property type="protein sequence ID" value="GGO03782.1"/>
    <property type="molecule type" value="Genomic_DNA"/>
</dbReference>
<organism evidence="2 3">
    <name type="scientific">Microbispora bryophytorum</name>
    <dbReference type="NCBI Taxonomy" id="1460882"/>
    <lineage>
        <taxon>Bacteria</taxon>
        <taxon>Bacillati</taxon>
        <taxon>Actinomycetota</taxon>
        <taxon>Actinomycetes</taxon>
        <taxon>Streptosporangiales</taxon>
        <taxon>Streptosporangiaceae</taxon>
        <taxon>Microbispora</taxon>
    </lineage>
</organism>
<dbReference type="Proteomes" id="UP000653480">
    <property type="component" value="Unassembled WGS sequence"/>
</dbReference>
<evidence type="ECO:0000313" key="2">
    <source>
        <dbReference type="EMBL" id="GGO03782.1"/>
    </source>
</evidence>
<sequence>MPNDHIHTKAAMLTPAKCVNATDSAENPSYSRDPKRGGDGRKSARGTPGNVFPQGPAGHWINAPMRPARRDRCGAIGAARPV</sequence>
<keyword evidence="3" id="KW-1185">Reference proteome</keyword>
<reference evidence="2" key="1">
    <citation type="journal article" date="2014" name="Int. J. Syst. Evol. Microbiol.">
        <title>Complete genome sequence of Corynebacterium casei LMG S-19264T (=DSM 44701T), isolated from a smear-ripened cheese.</title>
        <authorList>
            <consortium name="US DOE Joint Genome Institute (JGI-PGF)"/>
            <person name="Walter F."/>
            <person name="Albersmeier A."/>
            <person name="Kalinowski J."/>
            <person name="Ruckert C."/>
        </authorList>
    </citation>
    <scope>NUCLEOTIDE SEQUENCE</scope>
    <source>
        <strain evidence="2">CGMCC 4.7138</strain>
    </source>
</reference>
<reference evidence="2" key="2">
    <citation type="submission" date="2020-09" db="EMBL/GenBank/DDBJ databases">
        <authorList>
            <person name="Sun Q."/>
            <person name="Zhou Y."/>
        </authorList>
    </citation>
    <scope>NUCLEOTIDE SEQUENCE</scope>
    <source>
        <strain evidence="2">CGMCC 4.7138</strain>
    </source>
</reference>
<feature type="region of interest" description="Disordered" evidence="1">
    <location>
        <begin position="17"/>
        <end position="68"/>
    </location>
</feature>
<evidence type="ECO:0000256" key="1">
    <source>
        <dbReference type="SAM" id="MobiDB-lite"/>
    </source>
</evidence>
<accession>A0A8H9GVI3</accession>
<name>A0A8H9GVI3_9ACTN</name>
<gene>
    <name evidence="2" type="ORF">GCM10011574_14050</name>
</gene>
<dbReference type="AlphaFoldDB" id="A0A8H9GVI3"/>
<evidence type="ECO:0000313" key="3">
    <source>
        <dbReference type="Proteomes" id="UP000653480"/>
    </source>
</evidence>
<proteinExistence type="predicted"/>